<organism evidence="15 16">
    <name type="scientific">Dovyalis caffra</name>
    <dbReference type="NCBI Taxonomy" id="77055"/>
    <lineage>
        <taxon>Eukaryota</taxon>
        <taxon>Viridiplantae</taxon>
        <taxon>Streptophyta</taxon>
        <taxon>Embryophyta</taxon>
        <taxon>Tracheophyta</taxon>
        <taxon>Spermatophyta</taxon>
        <taxon>Magnoliopsida</taxon>
        <taxon>eudicotyledons</taxon>
        <taxon>Gunneridae</taxon>
        <taxon>Pentapetalae</taxon>
        <taxon>rosids</taxon>
        <taxon>fabids</taxon>
        <taxon>Malpighiales</taxon>
        <taxon>Salicaceae</taxon>
        <taxon>Flacourtieae</taxon>
        <taxon>Dovyalis</taxon>
    </lineage>
</organism>
<feature type="coiled-coil region" evidence="13">
    <location>
        <begin position="581"/>
        <end position="615"/>
    </location>
</feature>
<evidence type="ECO:0000256" key="10">
    <source>
        <dbReference type="ARBA" id="ARBA00023288"/>
    </source>
</evidence>
<dbReference type="InterPro" id="IPR005225">
    <property type="entry name" value="Small_GTP-bd"/>
</dbReference>
<accession>A0AAV1SGS6</accession>
<evidence type="ECO:0000313" key="15">
    <source>
        <dbReference type="EMBL" id="CAK7349606.1"/>
    </source>
</evidence>
<feature type="compositionally biased region" description="Basic and acidic residues" evidence="14">
    <location>
        <begin position="459"/>
        <end position="479"/>
    </location>
</feature>
<evidence type="ECO:0000256" key="5">
    <source>
        <dbReference type="ARBA" id="ARBA00022989"/>
    </source>
</evidence>
<dbReference type="PROSITE" id="PS51420">
    <property type="entry name" value="RHO"/>
    <property type="match status" value="1"/>
</dbReference>
<dbReference type="PANTHER" id="PTHR13815">
    <property type="entry name" value="GOLGIN-84"/>
    <property type="match status" value="1"/>
</dbReference>
<feature type="region of interest" description="Disordered" evidence="14">
    <location>
        <begin position="314"/>
        <end position="485"/>
    </location>
</feature>
<evidence type="ECO:0000256" key="2">
    <source>
        <dbReference type="ARBA" id="ARBA00006270"/>
    </source>
</evidence>
<dbReference type="Gene3D" id="3.40.50.300">
    <property type="entry name" value="P-loop containing nucleotide triphosphate hydrolases"/>
    <property type="match status" value="1"/>
</dbReference>
<evidence type="ECO:0000256" key="3">
    <source>
        <dbReference type="ARBA" id="ARBA00022692"/>
    </source>
</evidence>
<evidence type="ECO:0000256" key="9">
    <source>
        <dbReference type="ARBA" id="ARBA00023136"/>
    </source>
</evidence>
<dbReference type="SMART" id="SM00174">
    <property type="entry name" value="RHO"/>
    <property type="match status" value="1"/>
</dbReference>
<keyword evidence="3" id="KW-0812">Transmembrane</keyword>
<dbReference type="GO" id="GO:0005525">
    <property type="term" value="F:GTP binding"/>
    <property type="evidence" value="ECO:0007669"/>
    <property type="project" value="UniProtKB-KW"/>
</dbReference>
<comment type="similarity">
    <text evidence="2">Belongs to the small GTPase superfamily. Rab family.</text>
</comment>
<evidence type="ECO:0000256" key="14">
    <source>
        <dbReference type="SAM" id="MobiDB-lite"/>
    </source>
</evidence>
<reference evidence="15 16" key="1">
    <citation type="submission" date="2024-01" db="EMBL/GenBank/DDBJ databases">
        <authorList>
            <person name="Waweru B."/>
        </authorList>
    </citation>
    <scope>NUCLEOTIDE SEQUENCE [LARGE SCALE GENOMIC DNA]</scope>
</reference>
<dbReference type="NCBIfam" id="TIGR00231">
    <property type="entry name" value="small_GTP"/>
    <property type="match status" value="1"/>
</dbReference>
<feature type="coiled-coil region" evidence="13">
    <location>
        <begin position="639"/>
        <end position="680"/>
    </location>
</feature>
<dbReference type="InterPro" id="IPR027417">
    <property type="entry name" value="P-loop_NTPase"/>
</dbReference>
<evidence type="ECO:0000256" key="12">
    <source>
        <dbReference type="ARBA" id="ARBA00037868"/>
    </source>
</evidence>
<keyword evidence="7 13" id="KW-0175">Coiled coil</keyword>
<evidence type="ECO:0000313" key="16">
    <source>
        <dbReference type="Proteomes" id="UP001314170"/>
    </source>
</evidence>
<feature type="region of interest" description="Disordered" evidence="14">
    <location>
        <begin position="522"/>
        <end position="572"/>
    </location>
</feature>
<evidence type="ECO:0000256" key="11">
    <source>
        <dbReference type="ARBA" id="ARBA00023289"/>
    </source>
</evidence>
<evidence type="ECO:0000256" key="7">
    <source>
        <dbReference type="ARBA" id="ARBA00023054"/>
    </source>
</evidence>
<evidence type="ECO:0000256" key="4">
    <source>
        <dbReference type="ARBA" id="ARBA00022741"/>
    </source>
</evidence>
<dbReference type="GO" id="GO:0003924">
    <property type="term" value="F:GTPase activity"/>
    <property type="evidence" value="ECO:0007669"/>
    <property type="project" value="InterPro"/>
</dbReference>
<comment type="caution">
    <text evidence="15">The sequence shown here is derived from an EMBL/GenBank/DDBJ whole genome shotgun (WGS) entry which is preliminary data.</text>
</comment>
<feature type="region of interest" description="Disordered" evidence="14">
    <location>
        <begin position="245"/>
        <end position="273"/>
    </location>
</feature>
<dbReference type="PANTHER" id="PTHR13815:SF5">
    <property type="entry name" value="GOLGIN CANDIDATE 2"/>
    <property type="match status" value="1"/>
</dbReference>
<evidence type="ECO:0000256" key="1">
    <source>
        <dbReference type="ARBA" id="ARBA00004394"/>
    </source>
</evidence>
<keyword evidence="8" id="KW-0342">GTP-binding</keyword>
<feature type="compositionally biased region" description="Low complexity" evidence="14">
    <location>
        <begin position="425"/>
        <end position="437"/>
    </location>
</feature>
<evidence type="ECO:0000256" key="8">
    <source>
        <dbReference type="ARBA" id="ARBA00023134"/>
    </source>
</evidence>
<dbReference type="GO" id="GO:0007030">
    <property type="term" value="P:Golgi organization"/>
    <property type="evidence" value="ECO:0007669"/>
    <property type="project" value="InterPro"/>
</dbReference>
<dbReference type="CDD" id="cd01868">
    <property type="entry name" value="Rab11_like"/>
    <property type="match status" value="1"/>
</dbReference>
<keyword evidence="6" id="KW-0333">Golgi apparatus</keyword>
<dbReference type="PRINTS" id="PR00449">
    <property type="entry name" value="RASTRNSFRMNG"/>
</dbReference>
<dbReference type="Pfam" id="PF00071">
    <property type="entry name" value="Ras"/>
    <property type="match status" value="1"/>
</dbReference>
<feature type="compositionally biased region" description="Basic and acidic residues" evidence="14">
    <location>
        <begin position="499"/>
        <end position="509"/>
    </location>
</feature>
<dbReference type="AlphaFoldDB" id="A0AAV1SGS6"/>
<name>A0AAV1SGS6_9ROSI</name>
<dbReference type="GO" id="GO:0000301">
    <property type="term" value="P:retrograde transport, vesicle recycling within Golgi"/>
    <property type="evidence" value="ECO:0007669"/>
    <property type="project" value="TreeGrafter"/>
</dbReference>
<keyword evidence="10" id="KW-0449">Lipoprotein</keyword>
<dbReference type="SMART" id="SM00175">
    <property type="entry name" value="RAB"/>
    <property type="match status" value="1"/>
</dbReference>
<dbReference type="Proteomes" id="UP001314170">
    <property type="component" value="Unassembled WGS sequence"/>
</dbReference>
<gene>
    <name evidence="15" type="ORF">DCAF_LOCUS22326</name>
</gene>
<dbReference type="SMART" id="SM00176">
    <property type="entry name" value="RAN"/>
    <property type="match status" value="1"/>
</dbReference>
<evidence type="ECO:0000256" key="6">
    <source>
        <dbReference type="ARBA" id="ARBA00023034"/>
    </source>
</evidence>
<evidence type="ECO:0000256" key="13">
    <source>
        <dbReference type="SAM" id="Coils"/>
    </source>
</evidence>
<keyword evidence="16" id="KW-1185">Reference proteome</keyword>
<keyword evidence="11" id="KW-0636">Prenylation</keyword>
<dbReference type="GO" id="GO:0031985">
    <property type="term" value="C:Golgi cisterna"/>
    <property type="evidence" value="ECO:0007669"/>
    <property type="project" value="TreeGrafter"/>
</dbReference>
<feature type="compositionally biased region" description="Basic and acidic residues" evidence="14">
    <location>
        <begin position="441"/>
        <end position="450"/>
    </location>
</feature>
<dbReference type="SUPFAM" id="SSF52540">
    <property type="entry name" value="P-loop containing nucleoside triphosphate hydrolases"/>
    <property type="match status" value="1"/>
</dbReference>
<feature type="region of interest" description="Disordered" evidence="14">
    <location>
        <begin position="490"/>
        <end position="509"/>
    </location>
</feature>
<dbReference type="InterPro" id="IPR001806">
    <property type="entry name" value="Small_GTPase"/>
</dbReference>
<protein>
    <submittedName>
        <fullName evidence="15">Uncharacterized protein</fullName>
    </submittedName>
</protein>
<keyword evidence="9" id="KW-0472">Membrane</keyword>
<comment type="subcellular location">
    <subcellularLocation>
        <location evidence="12">Endomembrane system</location>
        <topology evidence="12">Lipid-anchor</topology>
    </subcellularLocation>
    <subcellularLocation>
        <location evidence="1">Golgi apparatus membrane</location>
    </subcellularLocation>
</comment>
<proteinExistence type="inferred from homology"/>
<feature type="coiled-coil region" evidence="13">
    <location>
        <begin position="733"/>
        <end position="767"/>
    </location>
</feature>
<feature type="compositionally biased region" description="Polar residues" evidence="14">
    <location>
        <begin position="350"/>
        <end position="364"/>
    </location>
</feature>
<dbReference type="PROSITE" id="PS51421">
    <property type="entry name" value="RAS"/>
    <property type="match status" value="1"/>
</dbReference>
<dbReference type="SMART" id="SM00173">
    <property type="entry name" value="RAS"/>
    <property type="match status" value="1"/>
</dbReference>
<feature type="compositionally biased region" description="Basic and acidic residues" evidence="14">
    <location>
        <begin position="246"/>
        <end position="260"/>
    </location>
</feature>
<dbReference type="GO" id="GO:0000139">
    <property type="term" value="C:Golgi membrane"/>
    <property type="evidence" value="ECO:0007669"/>
    <property type="project" value="UniProtKB-SubCell"/>
</dbReference>
<dbReference type="FunFam" id="3.40.50.300:FF:000274">
    <property type="entry name" value="ras-related protein RABA5a"/>
    <property type="match status" value="1"/>
</dbReference>
<dbReference type="PROSITE" id="PS51419">
    <property type="entry name" value="RAB"/>
    <property type="match status" value="1"/>
</dbReference>
<keyword evidence="4" id="KW-0547">Nucleotide-binding</keyword>
<dbReference type="EMBL" id="CAWUPB010001176">
    <property type="protein sequence ID" value="CAK7349606.1"/>
    <property type="molecule type" value="Genomic_DNA"/>
</dbReference>
<dbReference type="InterPro" id="IPR019177">
    <property type="entry name" value="Golgin_subfamily_A_member_5"/>
</dbReference>
<keyword evidence="5" id="KW-1133">Transmembrane helix</keyword>
<feature type="compositionally biased region" description="Basic and acidic residues" evidence="14">
    <location>
        <begin position="397"/>
        <end position="415"/>
    </location>
</feature>
<sequence length="912" mass="101472">MADSYDEECDYLFKAVLIGDSAVGKSNLLSRFSRDEFRLDSKPTIGVEFAYRNIRVGDKLIKAQIWDTAGQERFRAITSSYYRGALGALLVYDITRRATFDNVKKWLRELREFGSSDMVVVLVGNKSDIGHSREVEEEDGKNLAETEALYFMETSALENLNVEEAFMQMIGRIHEIASQKSLEAKKNETTITTIKTLPVGKEVINIDEVSATKQAGYFSVAIEEQLIINKNVDDADIHIDQQAAESLKKNEQSRSEDEKFNLPAKTGGPVSLKDQLKKKTHEFNNSSNEYKGKLNADFAINKNHIVNNNVISSVNDSSGGDKEVLNAPKISPKPKATLTDSDWTELLGTPPSQNASTPNRNNGASVIRGLRKEGRRQGSLGSNLSVVDAKRNQKVRGNSDKKNSGVVPKRLDLKLNGKPSDGEESSSSARSSSVELQSDGKVMDGRELEQNKNVGGEVSEERKDAGSEENGAHSETKDVADEEVLQVGNKNHALLSVPEKIDGISDVKKGVGDVYDRLKNTVKGKRGARASSRSSVLDDFKKNSSTSDESSDSDSDLGSSSDSESERERERRKKILAEKAAAKAVEAIKERENMVARLEGEKQSLEKTLEERAKQQVQEVGAFDSYNASELQTTTMETMEAVELEKQKHNNTRMEALARLAKLENANTDLARSLATAQKNLELEMLGLQIVRSDYYLSFGTEGVELRRKISKTHQTGTYLNQAAASKGVEFEREILETEYSFLIDKIRRLEDKAKKLEADIEMTRKEMEDPTEVEMELKRRLGQLTDHLIQKQAQNVLSVLRGDNFDMDYSSQVEALSSEKATLTFRIEAVSRLLEENKSVMNSRDLESGTWTISDSKLMFEDKIRAGRKHLGSLVQQLDAIFLAACDKASWLAAKSLANVVVWMAPITARE</sequence>